<protein>
    <submittedName>
        <fullName evidence="1">Uncharacterized protein</fullName>
    </submittedName>
</protein>
<name>A0ACC2JB52_9PEZI</name>
<proteinExistence type="predicted"/>
<dbReference type="Proteomes" id="UP001153332">
    <property type="component" value="Unassembled WGS sequence"/>
</dbReference>
<comment type="caution">
    <text evidence="1">The sequence shown here is derived from an EMBL/GenBank/DDBJ whole genome shotgun (WGS) entry which is preliminary data.</text>
</comment>
<dbReference type="EMBL" id="JAPUUL010002812">
    <property type="protein sequence ID" value="KAJ8124728.1"/>
    <property type="molecule type" value="Genomic_DNA"/>
</dbReference>
<accession>A0ACC2JB52</accession>
<keyword evidence="2" id="KW-1185">Reference proteome</keyword>
<evidence type="ECO:0000313" key="2">
    <source>
        <dbReference type="Proteomes" id="UP001153332"/>
    </source>
</evidence>
<gene>
    <name evidence="1" type="ORF">O1611_g8913</name>
</gene>
<sequence length="341" mass="38526">MVSRPPEYKPTDSSWTVEFIRKSYDETGVRGAEPTRRWLSLVARSSLSKWHIKVAFYALPDAENGFAPNARFLRAYTQEDPLRVRFPLYRSDGGSPIEELSNITKMQELEAGVHKVRVGDDESLYIYKEIERPLYVPRDSEVLEQELRNLQLFPGTEGIARLVAAVISENPYQTTNGQDSTTVLRGVLIEYCPNGTLKDALQSPRPQMDERWLVWGLQIAKALAYLHEKGVTHMDLKPANIVINAEWSTIVIDISGIGGVTPEWLSPRLREKADPLSQSLEIRKQNDIWALGKILFTIAKVSKSVDKQLLESVAWAAIQVPVCISLDDIIRRLSRVVSGRT</sequence>
<organism evidence="1 2">
    <name type="scientific">Lasiodiplodia mahajangana</name>
    <dbReference type="NCBI Taxonomy" id="1108764"/>
    <lineage>
        <taxon>Eukaryota</taxon>
        <taxon>Fungi</taxon>
        <taxon>Dikarya</taxon>
        <taxon>Ascomycota</taxon>
        <taxon>Pezizomycotina</taxon>
        <taxon>Dothideomycetes</taxon>
        <taxon>Dothideomycetes incertae sedis</taxon>
        <taxon>Botryosphaeriales</taxon>
        <taxon>Botryosphaeriaceae</taxon>
        <taxon>Lasiodiplodia</taxon>
    </lineage>
</organism>
<evidence type="ECO:0000313" key="1">
    <source>
        <dbReference type="EMBL" id="KAJ8124728.1"/>
    </source>
</evidence>
<reference evidence="1" key="1">
    <citation type="submission" date="2022-12" db="EMBL/GenBank/DDBJ databases">
        <title>Genome Sequence of Lasiodiplodia mahajangana.</title>
        <authorList>
            <person name="Buettner E."/>
        </authorList>
    </citation>
    <scope>NUCLEOTIDE SEQUENCE</scope>
    <source>
        <strain evidence="1">VT137</strain>
    </source>
</reference>